<accession>A0A223KXJ0</accession>
<keyword evidence="1" id="KW-1133">Transmembrane helix</keyword>
<dbReference type="EMBL" id="CP018866">
    <property type="protein sequence ID" value="AST94176.1"/>
    <property type="molecule type" value="Genomic_DNA"/>
</dbReference>
<evidence type="ECO:0000313" key="3">
    <source>
        <dbReference type="Proteomes" id="UP000215224"/>
    </source>
</evidence>
<sequence>MSTFELSKRERKWRRFYLFVMIMIYGLVIPLALSLFFVGESFPFIPIFVGIALPFMRNNHLKQIRQQV</sequence>
<dbReference type="STRING" id="1314751.GCA_001591425_02105"/>
<organism evidence="2 3">
    <name type="scientific">Sutcliffiella cohnii</name>
    <dbReference type="NCBI Taxonomy" id="33932"/>
    <lineage>
        <taxon>Bacteria</taxon>
        <taxon>Bacillati</taxon>
        <taxon>Bacillota</taxon>
        <taxon>Bacilli</taxon>
        <taxon>Bacillales</taxon>
        <taxon>Bacillaceae</taxon>
        <taxon>Sutcliffiella</taxon>
    </lineage>
</organism>
<keyword evidence="1" id="KW-0472">Membrane</keyword>
<evidence type="ECO:0000313" key="2">
    <source>
        <dbReference type="EMBL" id="AST94176.1"/>
    </source>
</evidence>
<feature type="transmembrane region" description="Helical" evidence="1">
    <location>
        <begin position="44"/>
        <end position="61"/>
    </location>
</feature>
<protein>
    <submittedName>
        <fullName evidence="2">Uncharacterized protein</fullName>
    </submittedName>
</protein>
<dbReference type="KEGG" id="bcoh:BC6307_24530"/>
<proteinExistence type="predicted"/>
<keyword evidence="1" id="KW-0812">Transmembrane</keyword>
<dbReference type="AlphaFoldDB" id="A0A223KXJ0"/>
<dbReference type="Proteomes" id="UP000215224">
    <property type="component" value="Chromosome"/>
</dbReference>
<keyword evidence="3" id="KW-1185">Reference proteome</keyword>
<evidence type="ECO:0000256" key="1">
    <source>
        <dbReference type="SAM" id="Phobius"/>
    </source>
</evidence>
<feature type="transmembrane region" description="Helical" evidence="1">
    <location>
        <begin position="16"/>
        <end position="38"/>
    </location>
</feature>
<name>A0A223KXJ0_9BACI</name>
<gene>
    <name evidence="2" type="ORF">BC6307_24530</name>
</gene>
<dbReference type="RefSeq" id="WP_066415640.1">
    <property type="nucleotide sequence ID" value="NZ_CP018866.1"/>
</dbReference>
<reference evidence="2 3" key="1">
    <citation type="submission" date="2016-12" db="EMBL/GenBank/DDBJ databases">
        <title>The whole genome sequencing and assembly of Bacillus cohnii DSM 6307T strain.</title>
        <authorList>
            <person name="Lee Y.-J."/>
            <person name="Yi H."/>
            <person name="Bahn Y.-S."/>
            <person name="Kim J.F."/>
            <person name="Lee D.-W."/>
        </authorList>
    </citation>
    <scope>NUCLEOTIDE SEQUENCE [LARGE SCALE GENOMIC DNA]</scope>
    <source>
        <strain evidence="2 3">DSM 6307</strain>
    </source>
</reference>